<keyword evidence="2" id="KW-0732">Signal</keyword>
<dbReference type="AlphaFoldDB" id="A0A931J525"/>
<accession>A0A931J525</accession>
<feature type="signal peptide" evidence="2">
    <location>
        <begin position="1"/>
        <end position="18"/>
    </location>
</feature>
<organism evidence="3 4">
    <name type="scientific">Inhella proteolytica</name>
    <dbReference type="NCBI Taxonomy" id="2795029"/>
    <lineage>
        <taxon>Bacteria</taxon>
        <taxon>Pseudomonadati</taxon>
        <taxon>Pseudomonadota</taxon>
        <taxon>Betaproteobacteria</taxon>
        <taxon>Burkholderiales</taxon>
        <taxon>Sphaerotilaceae</taxon>
        <taxon>Inhella</taxon>
    </lineage>
</organism>
<protein>
    <submittedName>
        <fullName evidence="3">Methylamine utilization protein</fullName>
    </submittedName>
</protein>
<proteinExistence type="predicted"/>
<evidence type="ECO:0000256" key="1">
    <source>
        <dbReference type="ARBA" id="ARBA00004418"/>
    </source>
</evidence>
<feature type="chain" id="PRO_5037756508" evidence="2">
    <location>
        <begin position="19"/>
        <end position="191"/>
    </location>
</feature>
<gene>
    <name evidence="3" type="ORF">I7X39_15775</name>
</gene>
<dbReference type="RefSeq" id="WP_198112120.1">
    <property type="nucleotide sequence ID" value="NZ_JAEDAK010000011.1"/>
</dbReference>
<dbReference type="SUPFAM" id="SSF49464">
    <property type="entry name" value="Carboxypeptidase regulatory domain-like"/>
    <property type="match status" value="1"/>
</dbReference>
<sequence length="191" mass="20552">MRGLWALAASFLTPLALAEPLSVQVSNAQGQPLAGAVVAVEGEGLPTRARAGTQAELAQKDRQFRPQLLVVQTGTEVRFPNEDPVRHHVYSYSAAKSFELKLYLGETANPVLFDKAGVVAVGCNIHDRMSAHIVVVDTPLFAVTDAQGRATLELPAKAANLRLRAWHPSRKEPVLSSEALPAGSTQRSLRL</sequence>
<dbReference type="InterPro" id="IPR034242">
    <property type="entry name" value="MauL"/>
</dbReference>
<dbReference type="SUPFAM" id="SSF49503">
    <property type="entry name" value="Cupredoxins"/>
    <property type="match status" value="1"/>
</dbReference>
<name>A0A931J525_9BURK</name>
<comment type="subcellular location">
    <subcellularLocation>
        <location evidence="1">Periplasm</location>
    </subcellularLocation>
</comment>
<evidence type="ECO:0000256" key="2">
    <source>
        <dbReference type="SAM" id="SignalP"/>
    </source>
</evidence>
<dbReference type="Proteomes" id="UP000613266">
    <property type="component" value="Unassembled WGS sequence"/>
</dbReference>
<dbReference type="EMBL" id="JAEDAK010000011">
    <property type="protein sequence ID" value="MBH9578350.1"/>
    <property type="molecule type" value="Genomic_DNA"/>
</dbReference>
<dbReference type="InterPro" id="IPR008972">
    <property type="entry name" value="Cupredoxin"/>
</dbReference>
<evidence type="ECO:0000313" key="3">
    <source>
        <dbReference type="EMBL" id="MBH9578350.1"/>
    </source>
</evidence>
<keyword evidence="4" id="KW-1185">Reference proteome</keyword>
<evidence type="ECO:0000313" key="4">
    <source>
        <dbReference type="Proteomes" id="UP000613266"/>
    </source>
</evidence>
<dbReference type="GO" id="GO:0042597">
    <property type="term" value="C:periplasmic space"/>
    <property type="evidence" value="ECO:0007669"/>
    <property type="project" value="UniProtKB-SubCell"/>
</dbReference>
<comment type="caution">
    <text evidence="3">The sequence shown here is derived from an EMBL/GenBank/DDBJ whole genome shotgun (WGS) entry which is preliminary data.</text>
</comment>
<reference evidence="3" key="1">
    <citation type="submission" date="2020-12" db="EMBL/GenBank/DDBJ databases">
        <title>The genome sequence of Inhella sp. 1Y17.</title>
        <authorList>
            <person name="Liu Y."/>
        </authorList>
    </citation>
    <scope>NUCLEOTIDE SEQUENCE</scope>
    <source>
        <strain evidence="3">1Y17</strain>
    </source>
</reference>
<dbReference type="InterPro" id="IPR008969">
    <property type="entry name" value="CarboxyPept-like_regulatory"/>
</dbReference>
<dbReference type="CDD" id="cd04221">
    <property type="entry name" value="MauL"/>
    <property type="match status" value="1"/>
</dbReference>
<dbReference type="Gene3D" id="2.60.40.420">
    <property type="entry name" value="Cupredoxins - blue copper proteins"/>
    <property type="match status" value="1"/>
</dbReference>